<evidence type="ECO:0000256" key="1">
    <source>
        <dbReference type="SAM" id="MobiDB-lite"/>
    </source>
</evidence>
<evidence type="ECO:0000313" key="2">
    <source>
        <dbReference type="EMBL" id="SFM91481.1"/>
    </source>
</evidence>
<proteinExistence type="predicted"/>
<feature type="compositionally biased region" description="Basic and acidic residues" evidence="1">
    <location>
        <begin position="28"/>
        <end position="58"/>
    </location>
</feature>
<dbReference type="STRING" id="39841.SAMN05660836_01957"/>
<protein>
    <recommendedName>
        <fullName evidence="4">DUF1844 domain-containing protein</fullName>
    </recommendedName>
</protein>
<keyword evidence="3" id="KW-1185">Reference proteome</keyword>
<dbReference type="Proteomes" id="UP000199611">
    <property type="component" value="Unassembled WGS sequence"/>
</dbReference>
<dbReference type="OrthoDB" id="9799618at2"/>
<gene>
    <name evidence="2" type="ORF">SAMN05660836_01957</name>
</gene>
<dbReference type="EMBL" id="FOUU01000006">
    <property type="protein sequence ID" value="SFM91481.1"/>
    <property type="molecule type" value="Genomic_DNA"/>
</dbReference>
<sequence>MGEKEEKGFVFRDRRKIRLDELNSESGGGEKVEELSKEEEARARKEYDDASKQQRASEETQLPKVTFSTFIFSLASSALVHLGEVPDPVSKKKEVNISMARHIIDTLAMIEEKTKGNLDRDEEQLLKTLLYDLRIKFVQKCS</sequence>
<dbReference type="AlphaFoldDB" id="A0A1I4URA7"/>
<dbReference type="Pfam" id="PF08899">
    <property type="entry name" value="DUF1844"/>
    <property type="match status" value="1"/>
</dbReference>
<name>A0A1I4URA7_9BACT</name>
<dbReference type="RefSeq" id="WP_093395385.1">
    <property type="nucleotide sequence ID" value="NZ_FOUU01000006.1"/>
</dbReference>
<feature type="region of interest" description="Disordered" evidence="1">
    <location>
        <begin position="22"/>
        <end position="60"/>
    </location>
</feature>
<evidence type="ECO:0000313" key="3">
    <source>
        <dbReference type="Proteomes" id="UP000199611"/>
    </source>
</evidence>
<dbReference type="InterPro" id="IPR014995">
    <property type="entry name" value="DUF1844"/>
</dbReference>
<organism evidence="2 3">
    <name type="scientific">Thermodesulforhabdus norvegica</name>
    <dbReference type="NCBI Taxonomy" id="39841"/>
    <lineage>
        <taxon>Bacteria</taxon>
        <taxon>Pseudomonadati</taxon>
        <taxon>Thermodesulfobacteriota</taxon>
        <taxon>Syntrophobacteria</taxon>
        <taxon>Syntrophobacterales</taxon>
        <taxon>Thermodesulforhabdaceae</taxon>
        <taxon>Thermodesulforhabdus</taxon>
    </lineage>
</organism>
<evidence type="ECO:0008006" key="4">
    <source>
        <dbReference type="Google" id="ProtNLM"/>
    </source>
</evidence>
<accession>A0A1I4URA7</accession>
<reference evidence="2 3" key="1">
    <citation type="submission" date="2016-10" db="EMBL/GenBank/DDBJ databases">
        <authorList>
            <person name="de Groot N.N."/>
        </authorList>
    </citation>
    <scope>NUCLEOTIDE SEQUENCE [LARGE SCALE GENOMIC DNA]</scope>
    <source>
        <strain evidence="2 3">DSM 9990</strain>
    </source>
</reference>